<keyword evidence="6 7" id="KW-0472">Membrane</keyword>
<dbReference type="NCBIfam" id="NF041012">
    <property type="entry name" value="T4P_ComGB"/>
    <property type="match status" value="1"/>
</dbReference>
<dbReference type="PANTHER" id="PTHR30012:SF0">
    <property type="entry name" value="TYPE II SECRETION SYSTEM PROTEIN F-RELATED"/>
    <property type="match status" value="1"/>
</dbReference>
<gene>
    <name evidence="9" type="ORF">DOS83_05070</name>
</gene>
<evidence type="ECO:0000256" key="2">
    <source>
        <dbReference type="ARBA" id="ARBA00005745"/>
    </source>
</evidence>
<dbReference type="OrthoDB" id="1638902at2"/>
<proteinExistence type="inferred from homology"/>
<dbReference type="EMBL" id="QKXQ01000236">
    <property type="protein sequence ID" value="REH96844.1"/>
    <property type="molecule type" value="Genomic_DNA"/>
</dbReference>
<evidence type="ECO:0000313" key="9">
    <source>
        <dbReference type="EMBL" id="REH96844.1"/>
    </source>
</evidence>
<dbReference type="PRINTS" id="PR00812">
    <property type="entry name" value="BCTERIALGSPF"/>
</dbReference>
<comment type="caution">
    <text evidence="9">The sequence shown here is derived from an EMBL/GenBank/DDBJ whole genome shotgun (WGS) entry which is preliminary data.</text>
</comment>
<feature type="transmembrane region" description="Helical" evidence="7">
    <location>
        <begin position="173"/>
        <end position="193"/>
    </location>
</feature>
<accession>A0A3E0IQG1</accession>
<dbReference type="InterPro" id="IPR003004">
    <property type="entry name" value="GspF/PilC"/>
</dbReference>
<dbReference type="GO" id="GO:0005886">
    <property type="term" value="C:plasma membrane"/>
    <property type="evidence" value="ECO:0007669"/>
    <property type="project" value="UniProtKB-SubCell"/>
</dbReference>
<feature type="domain" description="Type II secretion system protein GspF" evidence="8">
    <location>
        <begin position="27"/>
        <end position="144"/>
    </location>
</feature>
<protein>
    <submittedName>
        <fullName evidence="9">Type II secretion system F family protein</fullName>
    </submittedName>
</protein>
<keyword evidence="5 7" id="KW-1133">Transmembrane helix</keyword>
<dbReference type="InterPro" id="IPR042094">
    <property type="entry name" value="T2SS_GspF_sf"/>
</dbReference>
<dbReference type="Pfam" id="PF00482">
    <property type="entry name" value="T2SSF"/>
    <property type="match status" value="2"/>
</dbReference>
<comment type="similarity">
    <text evidence="2">Belongs to the GSP F family.</text>
</comment>
<feature type="domain" description="Type II secretion system protein GspF" evidence="8">
    <location>
        <begin position="224"/>
        <end position="345"/>
    </location>
</feature>
<reference evidence="9 10" key="1">
    <citation type="journal article" date="2018" name="Vet. Microbiol.">
        <title>Characterisation of Staphylococcus felis isolated from cats using whole genome sequencing.</title>
        <authorList>
            <person name="Worthing K."/>
            <person name="Pang S."/>
            <person name="Trott D.J."/>
            <person name="Abraham S."/>
            <person name="Coombs G.W."/>
            <person name="Jordan D."/>
            <person name="McIntyre L."/>
            <person name="Davies M.R."/>
            <person name="Norris J."/>
        </authorList>
    </citation>
    <scope>NUCLEOTIDE SEQUENCE [LARGE SCALE GENOMIC DNA]</scope>
    <source>
        <strain evidence="9 10">F9</strain>
    </source>
</reference>
<name>A0A3E0IQG1_9STAP</name>
<evidence type="ECO:0000313" key="10">
    <source>
        <dbReference type="Proteomes" id="UP000256562"/>
    </source>
</evidence>
<dbReference type="InterPro" id="IPR018076">
    <property type="entry name" value="T2SS_GspF_dom"/>
</dbReference>
<feature type="transmembrane region" description="Helical" evidence="7">
    <location>
        <begin position="326"/>
        <end position="347"/>
    </location>
</feature>
<evidence type="ECO:0000256" key="7">
    <source>
        <dbReference type="SAM" id="Phobius"/>
    </source>
</evidence>
<sequence>MKQLYENIKNKRARKLIIQHHLIIIDRLKQLLSHGFTLGEAMSFIIKQLKIADQTLYDDVQNQLTKGANCYDVFKQLDYPRTILMQLYFAEKYGTILDTLERCHVYYSKNRKLKQKLIKTIQYPLTLLLIFLILIIVLNYTVMPQFDQMHDSMQVNVSTAQIILKQFISNFPIIFVITIITVVISVLSFRYWLAKQNINRQIYILSRIPLFNKYYKLIMTYQIANQFVLFLANGISLNDIVHIYINQNENVFFKYIGYELQKNIKQGIPFSAILSKLNCFDSNFISYIEQGEKRDKLDIELNIYCNFLIDHIESFMMKHIKWIQPVMFLLISSLILSVYLVMMLPIFEMIQTIQN</sequence>
<dbReference type="Proteomes" id="UP000256562">
    <property type="component" value="Unassembled WGS sequence"/>
</dbReference>
<dbReference type="AlphaFoldDB" id="A0A3E0IQG1"/>
<evidence type="ECO:0000256" key="4">
    <source>
        <dbReference type="ARBA" id="ARBA00022692"/>
    </source>
</evidence>
<evidence type="ECO:0000256" key="3">
    <source>
        <dbReference type="ARBA" id="ARBA00022475"/>
    </source>
</evidence>
<keyword evidence="4 7" id="KW-0812">Transmembrane</keyword>
<dbReference type="RefSeq" id="WP_116094164.1">
    <property type="nucleotide sequence ID" value="NZ_QKXN01000094.1"/>
</dbReference>
<comment type="subcellular location">
    <subcellularLocation>
        <location evidence="1">Cell membrane</location>
        <topology evidence="1">Multi-pass membrane protein</topology>
    </subcellularLocation>
</comment>
<dbReference type="Gene3D" id="1.20.81.30">
    <property type="entry name" value="Type II secretion system (T2SS), domain F"/>
    <property type="match status" value="2"/>
</dbReference>
<keyword evidence="3" id="KW-1003">Cell membrane</keyword>
<feature type="transmembrane region" description="Helical" evidence="7">
    <location>
        <begin position="121"/>
        <end position="143"/>
    </location>
</feature>
<dbReference type="InterPro" id="IPR047692">
    <property type="entry name" value="T4P_ComGB"/>
</dbReference>
<dbReference type="PANTHER" id="PTHR30012">
    <property type="entry name" value="GENERAL SECRETION PATHWAY PROTEIN"/>
    <property type="match status" value="1"/>
</dbReference>
<organism evidence="9 10">
    <name type="scientific">Staphylococcus felis</name>
    <dbReference type="NCBI Taxonomy" id="46127"/>
    <lineage>
        <taxon>Bacteria</taxon>
        <taxon>Bacillati</taxon>
        <taxon>Bacillota</taxon>
        <taxon>Bacilli</taxon>
        <taxon>Bacillales</taxon>
        <taxon>Staphylococcaceae</taxon>
        <taxon>Staphylococcus</taxon>
    </lineage>
</organism>
<evidence type="ECO:0000259" key="8">
    <source>
        <dbReference type="Pfam" id="PF00482"/>
    </source>
</evidence>
<evidence type="ECO:0000256" key="1">
    <source>
        <dbReference type="ARBA" id="ARBA00004651"/>
    </source>
</evidence>
<evidence type="ECO:0000256" key="5">
    <source>
        <dbReference type="ARBA" id="ARBA00022989"/>
    </source>
</evidence>
<evidence type="ECO:0000256" key="6">
    <source>
        <dbReference type="ARBA" id="ARBA00023136"/>
    </source>
</evidence>